<evidence type="ECO:0000313" key="8">
    <source>
        <dbReference type="Proteomes" id="UP000078543"/>
    </source>
</evidence>
<evidence type="ECO:0000256" key="6">
    <source>
        <dbReference type="SAM" id="Phobius"/>
    </source>
</evidence>
<evidence type="ECO:0000256" key="4">
    <source>
        <dbReference type="ARBA" id="ARBA00022989"/>
    </source>
</evidence>
<evidence type="ECO:0000256" key="5">
    <source>
        <dbReference type="ARBA" id="ARBA00023136"/>
    </source>
</evidence>
<evidence type="ECO:0000256" key="1">
    <source>
        <dbReference type="ARBA" id="ARBA00004167"/>
    </source>
</evidence>
<evidence type="ECO:0000313" key="7">
    <source>
        <dbReference type="EMBL" id="OAN43832.1"/>
    </source>
</evidence>
<dbReference type="PANTHER" id="PTHR34478">
    <property type="entry name" value="PROTEIN LEMA"/>
    <property type="match status" value="1"/>
</dbReference>
<dbReference type="Proteomes" id="UP000078543">
    <property type="component" value="Unassembled WGS sequence"/>
</dbReference>
<dbReference type="PANTHER" id="PTHR34478:SF1">
    <property type="entry name" value="PROTEIN LEMA"/>
    <property type="match status" value="1"/>
</dbReference>
<dbReference type="AlphaFoldDB" id="A0A178M500"/>
<comment type="similarity">
    <text evidence="2">Belongs to the LemA family.</text>
</comment>
<reference evidence="7 8" key="1">
    <citation type="submission" date="2016-04" db="EMBL/GenBank/DDBJ databases">
        <title>Draft genome sequence of freshwater magnetotactic bacteria Magnetospirillum marisnigri SP-1 and Magnetospirillum moscoviense BB-1.</title>
        <authorList>
            <person name="Koziaeva V."/>
            <person name="Dziuba M.V."/>
            <person name="Ivanov T.M."/>
            <person name="Kuznetsov B."/>
            <person name="Grouzdev D.S."/>
        </authorList>
    </citation>
    <scope>NUCLEOTIDE SEQUENCE [LARGE SCALE GENOMIC DNA]</scope>
    <source>
        <strain evidence="7 8">BB-1</strain>
    </source>
</reference>
<comment type="caution">
    <text evidence="7">The sequence shown here is derived from an EMBL/GenBank/DDBJ whole genome shotgun (WGS) entry which is preliminary data.</text>
</comment>
<dbReference type="Pfam" id="PF04011">
    <property type="entry name" value="LemA"/>
    <property type="match status" value="1"/>
</dbReference>
<dbReference type="RefSeq" id="WP_068504743.1">
    <property type="nucleotide sequence ID" value="NZ_LWQU01000205.1"/>
</dbReference>
<dbReference type="Gene3D" id="1.20.1440.20">
    <property type="entry name" value="LemA-like domain"/>
    <property type="match status" value="1"/>
</dbReference>
<keyword evidence="3 6" id="KW-0812">Transmembrane</keyword>
<accession>A0A178M500</accession>
<proteinExistence type="inferred from homology"/>
<evidence type="ECO:0000256" key="3">
    <source>
        <dbReference type="ARBA" id="ARBA00022692"/>
    </source>
</evidence>
<dbReference type="OrthoDB" id="9804152at2"/>
<dbReference type="SUPFAM" id="SSF140478">
    <property type="entry name" value="LemA-like"/>
    <property type="match status" value="1"/>
</dbReference>
<gene>
    <name evidence="7" type="ORF">A6A05_17895</name>
</gene>
<dbReference type="EMBL" id="LWQU01000205">
    <property type="protein sequence ID" value="OAN43832.1"/>
    <property type="molecule type" value="Genomic_DNA"/>
</dbReference>
<comment type="subcellular location">
    <subcellularLocation>
        <location evidence="1">Membrane</location>
        <topology evidence="1">Single-pass membrane protein</topology>
    </subcellularLocation>
</comment>
<name>A0A178M500_9PROT</name>
<feature type="transmembrane region" description="Helical" evidence="6">
    <location>
        <begin position="49"/>
        <end position="69"/>
    </location>
</feature>
<dbReference type="GO" id="GO:0016020">
    <property type="term" value="C:membrane"/>
    <property type="evidence" value="ECO:0007669"/>
    <property type="project" value="UniProtKB-SubCell"/>
</dbReference>
<organism evidence="7 8">
    <name type="scientific">Magnetospirillum moscoviense</name>
    <dbReference type="NCBI Taxonomy" id="1437059"/>
    <lineage>
        <taxon>Bacteria</taxon>
        <taxon>Pseudomonadati</taxon>
        <taxon>Pseudomonadota</taxon>
        <taxon>Alphaproteobacteria</taxon>
        <taxon>Rhodospirillales</taxon>
        <taxon>Rhodospirillaceae</taxon>
        <taxon>Magnetospirillum</taxon>
    </lineage>
</organism>
<keyword evidence="4 6" id="KW-1133">Transmembrane helix</keyword>
<sequence length="272" mass="30100">MAVSDADAGSVDKVEFSTLQRVKQSEELLAQLYVVEESPRRMGRGPVQLMLAVSVLSLVAFITTLLMRYNAFVIIYEDAQAKRSNFEVMIQRRDNLFGNLVKLTLNHAALEHSIFSHTSNKRMESVEAGKGGPVGSAIEQLMKQGGIGKLLGDGGAGKALLGADGGFGNALGRLMAIVEQYPNVQSAETYKHMMTSLVDMEDRIASKREEYNAAAATYNVEITKWPWDYLARITGFKRVEYFHEKPAGDTPIITPQIFQELLPLTHSQESKK</sequence>
<dbReference type="NCBIfam" id="NF040966">
    <property type="entry name" value="MamQ"/>
    <property type="match status" value="1"/>
</dbReference>
<dbReference type="InterPro" id="IPR007156">
    <property type="entry name" value="MamQ_LemA"/>
</dbReference>
<protein>
    <recommendedName>
        <fullName evidence="9">Magnetosome protein MamQ</fullName>
    </recommendedName>
</protein>
<dbReference type="InterPro" id="IPR023353">
    <property type="entry name" value="LemA-like_dom_sf"/>
</dbReference>
<evidence type="ECO:0000256" key="2">
    <source>
        <dbReference type="ARBA" id="ARBA00008854"/>
    </source>
</evidence>
<evidence type="ECO:0008006" key="9">
    <source>
        <dbReference type="Google" id="ProtNLM"/>
    </source>
</evidence>
<keyword evidence="5 6" id="KW-0472">Membrane</keyword>
<dbReference type="STRING" id="1437059.A6A05_17895"/>
<keyword evidence="8" id="KW-1185">Reference proteome</keyword>